<comment type="caution">
    <text evidence="2">The sequence shown here is derived from an EMBL/GenBank/DDBJ whole genome shotgun (WGS) entry which is preliminary data.</text>
</comment>
<evidence type="ECO:0000313" key="2">
    <source>
        <dbReference type="EMBL" id="KAK7037226.1"/>
    </source>
</evidence>
<feature type="compositionally biased region" description="Basic and acidic residues" evidence="1">
    <location>
        <begin position="94"/>
        <end position="107"/>
    </location>
</feature>
<protein>
    <submittedName>
        <fullName evidence="2">Uncharacterized protein</fullName>
    </submittedName>
</protein>
<reference evidence="2 3" key="1">
    <citation type="submission" date="2024-01" db="EMBL/GenBank/DDBJ databases">
        <title>A draft genome for a cacao thread blight-causing isolate of Paramarasmius palmivorus.</title>
        <authorList>
            <person name="Baruah I.K."/>
            <person name="Bukari Y."/>
            <person name="Amoako-Attah I."/>
            <person name="Meinhardt L.W."/>
            <person name="Bailey B.A."/>
            <person name="Cohen S.P."/>
        </authorList>
    </citation>
    <scope>NUCLEOTIDE SEQUENCE [LARGE SCALE GENOMIC DNA]</scope>
    <source>
        <strain evidence="2 3">GH-12</strain>
    </source>
</reference>
<evidence type="ECO:0000313" key="3">
    <source>
        <dbReference type="Proteomes" id="UP001383192"/>
    </source>
</evidence>
<feature type="compositionally biased region" description="Basic and acidic residues" evidence="1">
    <location>
        <begin position="52"/>
        <end position="63"/>
    </location>
</feature>
<dbReference type="Proteomes" id="UP001383192">
    <property type="component" value="Unassembled WGS sequence"/>
</dbReference>
<dbReference type="AlphaFoldDB" id="A0AAW0CGI0"/>
<feature type="compositionally biased region" description="Acidic residues" evidence="1">
    <location>
        <begin position="217"/>
        <end position="232"/>
    </location>
</feature>
<feature type="compositionally biased region" description="Basic and acidic residues" evidence="1">
    <location>
        <begin position="233"/>
        <end position="249"/>
    </location>
</feature>
<name>A0AAW0CGI0_9AGAR</name>
<feature type="compositionally biased region" description="Basic and acidic residues" evidence="1">
    <location>
        <begin position="316"/>
        <end position="325"/>
    </location>
</feature>
<proteinExistence type="predicted"/>
<feature type="region of interest" description="Disordered" evidence="1">
    <location>
        <begin position="20"/>
        <end position="267"/>
    </location>
</feature>
<sequence>MRKLGIKESTYEKLLVWYEQESDSESEPAGTKAKKAKATDGQKAVTQTRTAPSKDRPSTEKPTAKSPIVMSSEPKSKSVTIAKPGSPSKPKANSHHEAKTNSSREKSSVVATLRKPEVQIALKNKGSTSSSAVSTKKKTSTGRTRHEDEDASALGVTSSSGPKKASKKQASHNAEKQPSTAPKPKKVVHSDNDAAASLSSALNRARQVRFEYKSPEADGDDEEESDEEASDEEAPKIKKEQTSDDERLVTRQTLNLPTSGARGAANTETFTTLHLIVRQLKHVGQHMDPDDPSREVLEMSAAQLVEIADRELDHVFMRRETSGERAKKRPREHDDSEDGESAQRKIRKVTNAPKNQSRLPREQSASTGSSKAKAKAKK</sequence>
<keyword evidence="3" id="KW-1185">Reference proteome</keyword>
<organism evidence="2 3">
    <name type="scientific">Paramarasmius palmivorus</name>
    <dbReference type="NCBI Taxonomy" id="297713"/>
    <lineage>
        <taxon>Eukaryota</taxon>
        <taxon>Fungi</taxon>
        <taxon>Dikarya</taxon>
        <taxon>Basidiomycota</taxon>
        <taxon>Agaricomycotina</taxon>
        <taxon>Agaricomycetes</taxon>
        <taxon>Agaricomycetidae</taxon>
        <taxon>Agaricales</taxon>
        <taxon>Marasmiineae</taxon>
        <taxon>Marasmiaceae</taxon>
        <taxon>Paramarasmius</taxon>
    </lineage>
</organism>
<accession>A0AAW0CGI0</accession>
<dbReference type="EMBL" id="JAYKXP010000048">
    <property type="protein sequence ID" value="KAK7037226.1"/>
    <property type="molecule type" value="Genomic_DNA"/>
</dbReference>
<evidence type="ECO:0000256" key="1">
    <source>
        <dbReference type="SAM" id="MobiDB-lite"/>
    </source>
</evidence>
<feature type="compositionally biased region" description="Low complexity" evidence="1">
    <location>
        <begin position="193"/>
        <end position="205"/>
    </location>
</feature>
<feature type="region of interest" description="Disordered" evidence="1">
    <location>
        <begin position="316"/>
        <end position="378"/>
    </location>
</feature>
<feature type="compositionally biased region" description="Low complexity" evidence="1">
    <location>
        <begin position="125"/>
        <end position="134"/>
    </location>
</feature>
<gene>
    <name evidence="2" type="ORF">VNI00_011217</name>
</gene>